<dbReference type="PANTHER" id="PTHR21666:SF289">
    <property type="entry name" value="L-ALA--D-GLU ENDOPEPTIDASE"/>
    <property type="match status" value="1"/>
</dbReference>
<evidence type="ECO:0000313" key="4">
    <source>
        <dbReference type="EMBL" id="AEE95637.1"/>
    </source>
</evidence>
<dbReference type="InterPro" id="IPR016047">
    <property type="entry name" value="M23ase_b-sheet_dom"/>
</dbReference>
<dbReference type="PROSITE" id="PS51109">
    <property type="entry name" value="G5"/>
    <property type="match status" value="1"/>
</dbReference>
<dbReference type="InterPro" id="IPR011055">
    <property type="entry name" value="Dup_hybrid_motif"/>
</dbReference>
<evidence type="ECO:0000256" key="1">
    <source>
        <dbReference type="ARBA" id="ARBA00022729"/>
    </source>
</evidence>
<reference evidence="5" key="1">
    <citation type="submission" date="2010-11" db="EMBL/GenBank/DDBJ databases">
        <title>The complete genome of Mahella australiensis DSM 15567.</title>
        <authorList>
            <consortium name="US DOE Joint Genome Institute (JGI-PGF)"/>
            <person name="Lucas S."/>
            <person name="Copeland A."/>
            <person name="Lapidus A."/>
            <person name="Bruce D."/>
            <person name="Goodwin L."/>
            <person name="Pitluck S."/>
            <person name="Kyrpides N."/>
            <person name="Mavromatis K."/>
            <person name="Pagani I."/>
            <person name="Ivanova N."/>
            <person name="Teshima H."/>
            <person name="Brettin T."/>
            <person name="Detter J.C."/>
            <person name="Han C."/>
            <person name="Tapia R."/>
            <person name="Land M."/>
            <person name="Hauser L."/>
            <person name="Markowitz V."/>
            <person name="Cheng J.-F."/>
            <person name="Hugenholtz P."/>
            <person name="Woyke T."/>
            <person name="Wu D."/>
            <person name="Spring S."/>
            <person name="Pukall R."/>
            <person name="Steenblock K."/>
            <person name="Schneider S."/>
            <person name="Klenk H.-P."/>
            <person name="Eisen J.A."/>
        </authorList>
    </citation>
    <scope>NUCLEOTIDE SEQUENCE [LARGE SCALE GENOMIC DNA]</scope>
    <source>
        <strain evidence="5">DSM 15567 / CIP 107919 / 50-1 BON</strain>
    </source>
</reference>
<name>F3ZYB2_MAHA5</name>
<dbReference type="PROSITE" id="PS51782">
    <property type="entry name" value="LYSM"/>
    <property type="match status" value="1"/>
</dbReference>
<dbReference type="Pfam" id="PF01551">
    <property type="entry name" value="Peptidase_M23"/>
    <property type="match status" value="1"/>
</dbReference>
<dbReference type="eggNOG" id="COG3583">
    <property type="taxonomic scope" value="Bacteria"/>
</dbReference>
<dbReference type="eggNOG" id="COG0739">
    <property type="taxonomic scope" value="Bacteria"/>
</dbReference>
<dbReference type="EMBL" id="CP002360">
    <property type="protein sequence ID" value="AEE95637.1"/>
    <property type="molecule type" value="Genomic_DNA"/>
</dbReference>
<dbReference type="STRING" id="697281.Mahau_0421"/>
<dbReference type="InterPro" id="IPR011098">
    <property type="entry name" value="G5_dom"/>
</dbReference>
<dbReference type="Gene3D" id="2.20.230.10">
    <property type="entry name" value="Resuscitation-promoting factor rpfb"/>
    <property type="match status" value="1"/>
</dbReference>
<dbReference type="SMART" id="SM01208">
    <property type="entry name" value="G5"/>
    <property type="match status" value="1"/>
</dbReference>
<protein>
    <submittedName>
        <fullName evidence="4">Peptidase M23</fullName>
    </submittedName>
</protein>
<dbReference type="GO" id="GO:0004222">
    <property type="term" value="F:metalloendopeptidase activity"/>
    <property type="evidence" value="ECO:0007669"/>
    <property type="project" value="TreeGrafter"/>
</dbReference>
<dbReference type="Gene3D" id="2.70.70.10">
    <property type="entry name" value="Glucose Permease (Domain IIA)"/>
    <property type="match status" value="1"/>
</dbReference>
<proteinExistence type="predicted"/>
<dbReference type="SUPFAM" id="SSF54106">
    <property type="entry name" value="LysM domain"/>
    <property type="match status" value="1"/>
</dbReference>
<reference evidence="4 5" key="2">
    <citation type="journal article" date="2011" name="Stand. Genomic Sci.">
        <title>Complete genome sequence of Mahella australiensis type strain (50-1 BON).</title>
        <authorList>
            <person name="Sikorski J."/>
            <person name="Teshima H."/>
            <person name="Nolan M."/>
            <person name="Lucas S."/>
            <person name="Hammon N."/>
            <person name="Deshpande S."/>
            <person name="Cheng J.F."/>
            <person name="Pitluck S."/>
            <person name="Liolios K."/>
            <person name="Pagani I."/>
            <person name="Ivanova N."/>
            <person name="Huntemann M."/>
            <person name="Mavromatis K."/>
            <person name="Ovchinikova G."/>
            <person name="Pati A."/>
            <person name="Tapia R."/>
            <person name="Han C."/>
            <person name="Goodwin L."/>
            <person name="Chen A."/>
            <person name="Palaniappan K."/>
            <person name="Land M."/>
            <person name="Hauser L."/>
            <person name="Ngatchou-Djao O.D."/>
            <person name="Rohde M."/>
            <person name="Pukall R."/>
            <person name="Spring S."/>
            <person name="Abt B."/>
            <person name="Goker M."/>
            <person name="Detter J.C."/>
            <person name="Woyke T."/>
            <person name="Bristow J."/>
            <person name="Markowitz V."/>
            <person name="Hugenholtz P."/>
            <person name="Eisen J.A."/>
            <person name="Kyrpides N.C."/>
            <person name="Klenk H.P."/>
            <person name="Lapidus A."/>
        </authorList>
    </citation>
    <scope>NUCLEOTIDE SEQUENCE [LARGE SCALE GENOMIC DNA]</scope>
    <source>
        <strain evidence="5">DSM 15567 / CIP 107919 / 50-1 BON</strain>
    </source>
</reference>
<dbReference type="Proteomes" id="UP000008457">
    <property type="component" value="Chromosome"/>
</dbReference>
<dbReference type="InterPro" id="IPR036779">
    <property type="entry name" value="LysM_dom_sf"/>
</dbReference>
<dbReference type="CDD" id="cd12797">
    <property type="entry name" value="M23_peptidase"/>
    <property type="match status" value="1"/>
</dbReference>
<accession>F3ZYB2</accession>
<dbReference type="SUPFAM" id="SSF51261">
    <property type="entry name" value="Duplicated hybrid motif"/>
    <property type="match status" value="1"/>
</dbReference>
<dbReference type="Pfam" id="PF01476">
    <property type="entry name" value="LysM"/>
    <property type="match status" value="1"/>
</dbReference>
<feature type="domain" description="G5" evidence="2">
    <location>
        <begin position="327"/>
        <end position="408"/>
    </location>
</feature>
<organism evidence="4 5">
    <name type="scientific">Mahella australiensis (strain DSM 15567 / CIP 107919 / 50-1 BON)</name>
    <dbReference type="NCBI Taxonomy" id="697281"/>
    <lineage>
        <taxon>Bacteria</taxon>
        <taxon>Bacillati</taxon>
        <taxon>Bacillota</taxon>
        <taxon>Clostridia</taxon>
        <taxon>Thermoanaerobacterales</taxon>
        <taxon>Thermoanaerobacterales Family IV. Incertae Sedis</taxon>
        <taxon>Mahella</taxon>
    </lineage>
</organism>
<dbReference type="CDD" id="cd00118">
    <property type="entry name" value="LysM"/>
    <property type="match status" value="1"/>
</dbReference>
<dbReference type="SMART" id="SM00257">
    <property type="entry name" value="LysM"/>
    <property type="match status" value="1"/>
</dbReference>
<evidence type="ECO:0000259" key="2">
    <source>
        <dbReference type="PROSITE" id="PS51109"/>
    </source>
</evidence>
<dbReference type="PANTHER" id="PTHR21666">
    <property type="entry name" value="PEPTIDASE-RELATED"/>
    <property type="match status" value="1"/>
</dbReference>
<gene>
    <name evidence="4" type="ordered locus">Mahau_0421</name>
</gene>
<sequence>MRIWFKSGADFLINRDTWSKLRKKISDTYKQLKNYGQTLYIKYKKTIIVVKPKIIAKCSNITSKIYAKIIAAGKFLWESWPQKPSYKKLISVGILAAFCYGSMFAYNKAEAYKIANTPIAAVEVLFKGKSVGIVASEEPLQQALEDMERQIEDYYKMDAVSVEDVVFLPTAAKPDLIEDNDAVLNVIKDGMHFKVKATALFVNGQQIAVVKDESEAQSVLDRIKQPYIDKAKDNPNIKEVRIADDVQLVEKLVEYSDIEDADDVYKRIKDGDEGKKVYEIKDGDTIWAIAKRYKLSLDDIQKANPNMTSLDDLQIGDKINLTVPKEIINVETVERIEYTETIPHETVYKEDSKLYKNQSKVLTEGSDGQREIVADVIKINGVEQKRTIISNNVIKDKRDQVIAKGTKPLPSIIGTGSIGLPARGRITSRFGYRGREFHTGVDIAAPYGSPIYAADNGKVIFAGWDGNYGKLVKVDHGNGMVTYYAHTSRIAVKIGQAVAKGQLIAYVGTTGRSTGPHVHFEVRKNGKPINPMR</sequence>
<keyword evidence="5" id="KW-1185">Reference proteome</keyword>
<feature type="domain" description="LysM" evidence="3">
    <location>
        <begin position="276"/>
        <end position="321"/>
    </location>
</feature>
<dbReference type="Pfam" id="PF07501">
    <property type="entry name" value="G5"/>
    <property type="match status" value="1"/>
</dbReference>
<dbReference type="RefSeq" id="WP_013780070.1">
    <property type="nucleotide sequence ID" value="NC_015520.1"/>
</dbReference>
<evidence type="ECO:0000259" key="3">
    <source>
        <dbReference type="PROSITE" id="PS51782"/>
    </source>
</evidence>
<keyword evidence="1" id="KW-0732">Signal</keyword>
<dbReference type="HOGENOM" id="CLU_027710_2_1_9"/>
<evidence type="ECO:0000313" key="5">
    <source>
        <dbReference type="Proteomes" id="UP000008457"/>
    </source>
</evidence>
<dbReference type="AlphaFoldDB" id="F3ZYB2"/>
<dbReference type="KEGG" id="mas:Mahau_0421"/>
<dbReference type="InterPro" id="IPR018392">
    <property type="entry name" value="LysM"/>
</dbReference>
<dbReference type="Gene3D" id="3.10.350.10">
    <property type="entry name" value="LysM domain"/>
    <property type="match status" value="1"/>
</dbReference>
<dbReference type="InterPro" id="IPR050570">
    <property type="entry name" value="Cell_wall_metabolism_enzyme"/>
</dbReference>